<keyword evidence="1" id="KW-0472">Membrane</keyword>
<dbReference type="Proteomes" id="UP000308652">
    <property type="component" value="Unassembled WGS sequence"/>
</dbReference>
<gene>
    <name evidence="2" type="ORF">BDQ12DRAFT_678101</name>
</gene>
<dbReference type="AlphaFoldDB" id="A0A5C3M9F6"/>
<evidence type="ECO:0000313" key="2">
    <source>
        <dbReference type="EMBL" id="TFK41507.1"/>
    </source>
</evidence>
<reference evidence="2 3" key="1">
    <citation type="journal article" date="2019" name="Nat. Ecol. Evol.">
        <title>Megaphylogeny resolves global patterns of mushroom evolution.</title>
        <authorList>
            <person name="Varga T."/>
            <person name="Krizsan K."/>
            <person name="Foldi C."/>
            <person name="Dima B."/>
            <person name="Sanchez-Garcia M."/>
            <person name="Sanchez-Ramirez S."/>
            <person name="Szollosi G.J."/>
            <person name="Szarkandi J.G."/>
            <person name="Papp V."/>
            <person name="Albert L."/>
            <person name="Andreopoulos W."/>
            <person name="Angelini C."/>
            <person name="Antonin V."/>
            <person name="Barry K.W."/>
            <person name="Bougher N.L."/>
            <person name="Buchanan P."/>
            <person name="Buyck B."/>
            <person name="Bense V."/>
            <person name="Catcheside P."/>
            <person name="Chovatia M."/>
            <person name="Cooper J."/>
            <person name="Damon W."/>
            <person name="Desjardin D."/>
            <person name="Finy P."/>
            <person name="Geml J."/>
            <person name="Haridas S."/>
            <person name="Hughes K."/>
            <person name="Justo A."/>
            <person name="Karasinski D."/>
            <person name="Kautmanova I."/>
            <person name="Kiss B."/>
            <person name="Kocsube S."/>
            <person name="Kotiranta H."/>
            <person name="LaButti K.M."/>
            <person name="Lechner B.E."/>
            <person name="Liimatainen K."/>
            <person name="Lipzen A."/>
            <person name="Lukacs Z."/>
            <person name="Mihaltcheva S."/>
            <person name="Morgado L.N."/>
            <person name="Niskanen T."/>
            <person name="Noordeloos M.E."/>
            <person name="Ohm R.A."/>
            <person name="Ortiz-Santana B."/>
            <person name="Ovrebo C."/>
            <person name="Racz N."/>
            <person name="Riley R."/>
            <person name="Savchenko A."/>
            <person name="Shiryaev A."/>
            <person name="Soop K."/>
            <person name="Spirin V."/>
            <person name="Szebenyi C."/>
            <person name="Tomsovsky M."/>
            <person name="Tulloss R.E."/>
            <person name="Uehling J."/>
            <person name="Grigoriev I.V."/>
            <person name="Vagvolgyi C."/>
            <person name="Papp T."/>
            <person name="Martin F.M."/>
            <person name="Miettinen O."/>
            <person name="Hibbett D.S."/>
            <person name="Nagy L.G."/>
        </authorList>
    </citation>
    <scope>NUCLEOTIDE SEQUENCE [LARGE SCALE GENOMIC DNA]</scope>
    <source>
        <strain evidence="2 3">CBS 166.37</strain>
    </source>
</reference>
<proteinExistence type="predicted"/>
<sequence>MAPMPTLAYHPVSFLLNFCCLNYVLCCLVHALRGPPCSLCTFINDGQRLINDLF</sequence>
<dbReference type="EMBL" id="ML213594">
    <property type="protein sequence ID" value="TFK41507.1"/>
    <property type="molecule type" value="Genomic_DNA"/>
</dbReference>
<name>A0A5C3M9F6_9AGAR</name>
<evidence type="ECO:0000313" key="3">
    <source>
        <dbReference type="Proteomes" id="UP000308652"/>
    </source>
</evidence>
<keyword evidence="1" id="KW-1133">Transmembrane helix</keyword>
<feature type="transmembrane region" description="Helical" evidence="1">
    <location>
        <begin position="12"/>
        <end position="32"/>
    </location>
</feature>
<evidence type="ECO:0000256" key="1">
    <source>
        <dbReference type="SAM" id="Phobius"/>
    </source>
</evidence>
<keyword evidence="1" id="KW-0812">Transmembrane</keyword>
<accession>A0A5C3M9F6</accession>
<organism evidence="2 3">
    <name type="scientific">Crucibulum laeve</name>
    <dbReference type="NCBI Taxonomy" id="68775"/>
    <lineage>
        <taxon>Eukaryota</taxon>
        <taxon>Fungi</taxon>
        <taxon>Dikarya</taxon>
        <taxon>Basidiomycota</taxon>
        <taxon>Agaricomycotina</taxon>
        <taxon>Agaricomycetes</taxon>
        <taxon>Agaricomycetidae</taxon>
        <taxon>Agaricales</taxon>
        <taxon>Agaricineae</taxon>
        <taxon>Nidulariaceae</taxon>
        <taxon>Crucibulum</taxon>
    </lineage>
</organism>
<keyword evidence="3" id="KW-1185">Reference proteome</keyword>
<protein>
    <submittedName>
        <fullName evidence="2">Uncharacterized protein</fullName>
    </submittedName>
</protein>